<keyword evidence="3 6" id="KW-0812">Transmembrane</keyword>
<feature type="transmembrane region" description="Helical" evidence="6">
    <location>
        <begin position="41"/>
        <end position="66"/>
    </location>
</feature>
<dbReference type="PATRIC" id="fig|388467.6.peg.36"/>
<evidence type="ECO:0000256" key="5">
    <source>
        <dbReference type="ARBA" id="ARBA00023136"/>
    </source>
</evidence>
<proteinExistence type="inferred from homology"/>
<dbReference type="AlphaFoldDB" id="A0A073CB88"/>
<dbReference type="NCBIfam" id="TIGR00297">
    <property type="entry name" value="TIGR00297 family protein"/>
    <property type="match status" value="1"/>
</dbReference>
<dbReference type="eggNOG" id="COG1836">
    <property type="taxonomic scope" value="Bacteria"/>
</dbReference>
<evidence type="ECO:0000313" key="7">
    <source>
        <dbReference type="EMBL" id="KEI65336.1"/>
    </source>
</evidence>
<evidence type="ECO:0000313" key="8">
    <source>
        <dbReference type="Proteomes" id="UP000027395"/>
    </source>
</evidence>
<accession>A0A073CB88</accession>
<keyword evidence="4 6" id="KW-1133">Transmembrane helix</keyword>
<feature type="transmembrane region" description="Helical" evidence="6">
    <location>
        <begin position="237"/>
        <end position="257"/>
    </location>
</feature>
<keyword evidence="5 6" id="KW-0472">Membrane</keyword>
<evidence type="ECO:0000256" key="1">
    <source>
        <dbReference type="ARBA" id="ARBA00004141"/>
    </source>
</evidence>
<feature type="transmembrane region" description="Helical" evidence="6">
    <location>
        <begin position="204"/>
        <end position="225"/>
    </location>
</feature>
<dbReference type="InterPro" id="IPR002794">
    <property type="entry name" value="DUF92_TMEM19"/>
</dbReference>
<dbReference type="STRING" id="388467.A19Y_0086"/>
<comment type="similarity">
    <text evidence="2">Belongs to the TMEM19 family.</text>
</comment>
<dbReference type="PANTHER" id="PTHR13353">
    <property type="entry name" value="TRANSMEMBRANE PROTEIN 19"/>
    <property type="match status" value="1"/>
</dbReference>
<keyword evidence="8" id="KW-1185">Reference proteome</keyword>
<dbReference type="Proteomes" id="UP000027395">
    <property type="component" value="Chromosome"/>
</dbReference>
<feature type="transmembrane region" description="Helical" evidence="6">
    <location>
        <begin position="96"/>
        <end position="117"/>
    </location>
</feature>
<dbReference type="PANTHER" id="PTHR13353:SF5">
    <property type="entry name" value="TRANSMEMBRANE PROTEIN 19"/>
    <property type="match status" value="1"/>
</dbReference>
<dbReference type="RefSeq" id="WP_042151066.1">
    <property type="nucleotide sequence ID" value="NZ_CM002803.1"/>
</dbReference>
<evidence type="ECO:0000256" key="2">
    <source>
        <dbReference type="ARBA" id="ARBA00009012"/>
    </source>
</evidence>
<feature type="transmembrane region" description="Helical" evidence="6">
    <location>
        <begin position="179"/>
        <end position="198"/>
    </location>
</feature>
<evidence type="ECO:0000256" key="4">
    <source>
        <dbReference type="ARBA" id="ARBA00022989"/>
    </source>
</evidence>
<dbReference type="EMBL" id="CM002803">
    <property type="protein sequence ID" value="KEI65336.1"/>
    <property type="molecule type" value="Genomic_DNA"/>
</dbReference>
<sequence length="260" mass="27891">MIYELVSLNPWLFAIALNTALISLGVIAAKKLLTPAGWIHAWILGVLIWGCLGWRGYLIVVFYFLVGSGVTRIGKAEKEASGIAEKRGGARGPENVWGSALTGMLCGLGVFSLQLFFPDTVGIQSWIPLLLLGYVASFSTKLSDTCGSEIGKAYGKQTFLITTLKPVPKGTEGAVSLEGTLAGVVASIVVSVLAWSAGLIDSWGIIWSVIAAFIATNLESVIGATLQTKWTWLTNEIVNFINTLIGAITAIFFAYLWRFL</sequence>
<organism evidence="7 8">
    <name type="scientific">Planktothrix agardhii (strain NIVA-CYA 126/8)</name>
    <dbReference type="NCBI Taxonomy" id="388467"/>
    <lineage>
        <taxon>Bacteria</taxon>
        <taxon>Bacillati</taxon>
        <taxon>Cyanobacteriota</taxon>
        <taxon>Cyanophyceae</taxon>
        <taxon>Oscillatoriophycideae</taxon>
        <taxon>Oscillatoriales</taxon>
        <taxon>Microcoleaceae</taxon>
        <taxon>Planktothrix</taxon>
    </lineage>
</organism>
<gene>
    <name evidence="7" type="ORF">A19Y_0086</name>
</gene>
<evidence type="ECO:0000256" key="3">
    <source>
        <dbReference type="ARBA" id="ARBA00022692"/>
    </source>
</evidence>
<name>A0A073CB88_PLAA1</name>
<feature type="transmembrane region" description="Helical" evidence="6">
    <location>
        <begin position="12"/>
        <end position="29"/>
    </location>
</feature>
<evidence type="ECO:0000256" key="6">
    <source>
        <dbReference type="SAM" id="Phobius"/>
    </source>
</evidence>
<reference evidence="7 8" key="1">
    <citation type="journal article" date="2014" name="Appl. Environ. Microbiol.">
        <title>Elucidation of insertion elements encoded on plasmids and in vitro construction of shuttle vectors from the toxic cyanobacterium Planktothrix.</title>
        <authorList>
            <person name="Christiansen G."/>
            <person name="Goesmann A."/>
            <person name="Kurmayer R."/>
        </authorList>
    </citation>
    <scope>NUCLEOTIDE SEQUENCE [LARGE SCALE GENOMIC DNA]</scope>
    <source>
        <strain evidence="7 8">NIVA-CYA 126/8</strain>
    </source>
</reference>
<comment type="subcellular location">
    <subcellularLocation>
        <location evidence="1">Membrane</location>
        <topology evidence="1">Multi-pass membrane protein</topology>
    </subcellularLocation>
</comment>
<dbReference type="Pfam" id="PF01940">
    <property type="entry name" value="DUF92"/>
    <property type="match status" value="1"/>
</dbReference>
<dbReference type="HOGENOM" id="CLU_036918_0_1_3"/>
<protein>
    <recommendedName>
        <fullName evidence="9">TIGR00297 family protein</fullName>
    </recommendedName>
</protein>
<dbReference type="GO" id="GO:0016020">
    <property type="term" value="C:membrane"/>
    <property type="evidence" value="ECO:0007669"/>
    <property type="project" value="UniProtKB-SubCell"/>
</dbReference>
<evidence type="ECO:0008006" key="9">
    <source>
        <dbReference type="Google" id="ProtNLM"/>
    </source>
</evidence>